<feature type="domain" description="Transposase IS116/IS110/IS902 C-terminal" evidence="1">
    <location>
        <begin position="2"/>
        <end position="62"/>
    </location>
</feature>
<reference evidence="2 3" key="1">
    <citation type="journal article" date="2013" name="Stand. Genomic Sci.">
        <title>Complete genome sequence of Dehalobacter restrictus PER-K23(T.).</title>
        <authorList>
            <person name="Kruse T."/>
            <person name="Maillard J."/>
            <person name="Goodwin L."/>
            <person name="Woyke T."/>
            <person name="Teshima H."/>
            <person name="Bruce D."/>
            <person name="Detter C."/>
            <person name="Tapia R."/>
            <person name="Han C."/>
            <person name="Huntemann M."/>
            <person name="Wei C.L."/>
            <person name="Han J."/>
            <person name="Chen A."/>
            <person name="Kyrpides N."/>
            <person name="Szeto E."/>
            <person name="Markowitz V."/>
            <person name="Ivanova N."/>
            <person name="Pagani I."/>
            <person name="Pati A."/>
            <person name="Pitluck S."/>
            <person name="Nolan M."/>
            <person name="Holliger C."/>
            <person name="Smidt H."/>
        </authorList>
    </citation>
    <scope>NUCLEOTIDE SEQUENCE [LARGE SCALE GENOMIC DNA]</scope>
    <source>
        <strain evidence="3">DSM 9455</strain>
    </source>
</reference>
<dbReference type="EMBL" id="CP007033">
    <property type="protein sequence ID" value="AHF11477.1"/>
    <property type="molecule type" value="Genomic_DNA"/>
</dbReference>
<name>A0ABM5PAC9_DEHRP</name>
<proteinExistence type="predicted"/>
<organism evidence="2 3">
    <name type="scientific">Dehalobacter restrictus (strain DSM 9455 / PER-K23)</name>
    <dbReference type="NCBI Taxonomy" id="871738"/>
    <lineage>
        <taxon>Bacteria</taxon>
        <taxon>Bacillati</taxon>
        <taxon>Bacillota</taxon>
        <taxon>Clostridia</taxon>
        <taxon>Eubacteriales</taxon>
        <taxon>Desulfitobacteriaceae</taxon>
        <taxon>Dehalobacter</taxon>
    </lineage>
</organism>
<dbReference type="Pfam" id="PF02371">
    <property type="entry name" value="Transposase_20"/>
    <property type="match status" value="1"/>
</dbReference>
<evidence type="ECO:0000313" key="3">
    <source>
        <dbReference type="Proteomes" id="UP000018934"/>
    </source>
</evidence>
<protein>
    <recommendedName>
        <fullName evidence="1">Transposase IS116/IS110/IS902 C-terminal domain-containing protein</fullName>
    </recommendedName>
</protein>
<dbReference type="Proteomes" id="UP000018934">
    <property type="component" value="Chromosome"/>
</dbReference>
<evidence type="ECO:0000313" key="2">
    <source>
        <dbReference type="EMBL" id="AHF11477.1"/>
    </source>
</evidence>
<sequence length="82" mass="9758">MRFDHPRQISKMAGYNLVEDSSARVKAQQLISKRGRRNLRSVLYRMAMIMIAVNNEMKELYQYLKTAKTIPSRRNKLLFPRK</sequence>
<keyword evidence="3" id="KW-1185">Reference proteome</keyword>
<dbReference type="InterPro" id="IPR003346">
    <property type="entry name" value="Transposase_20"/>
</dbReference>
<gene>
    <name evidence="2" type="ORF">DEHRE_13135</name>
</gene>
<evidence type="ECO:0000259" key="1">
    <source>
        <dbReference type="Pfam" id="PF02371"/>
    </source>
</evidence>
<accession>A0ABM5PAC9</accession>